<sequence length="236" mass="25746">MSINEYCTKIKSLADPLKNLGSLVSDNNLVTYAVNGLDSRYQTIAKIIRHREPLPSFETTRSMLLLDESQMNEAAGAPSTFDSSSSAPTVLVTTNYSRSKGNPNTSNKSPRLSQLCNHFNKGMCKFGDRCKFIHDHRNRAGLSLRSNSGNNSNLGRMSGSQNIASHVSWAAPGTYQTRLAQQQHPQQAFVAPLCYLVTPAQPQPMVQHATQQAPYPVQYQQPLTSNGILGPAPGIG</sequence>
<dbReference type="Pfam" id="PF14223">
    <property type="entry name" value="Retrotran_gag_2"/>
    <property type="match status" value="1"/>
</dbReference>
<comment type="caution">
    <text evidence="6">The sequence shown here is derived from an EMBL/GenBank/DDBJ whole genome shotgun (WGS) entry which is preliminary data.</text>
</comment>
<dbReference type="Gene3D" id="4.10.1000.10">
    <property type="entry name" value="Zinc finger, CCCH-type"/>
    <property type="match status" value="1"/>
</dbReference>
<proteinExistence type="predicted"/>
<accession>A0A2U1PIC5</accession>
<gene>
    <name evidence="6" type="ORF">CTI12_AA150130</name>
</gene>
<dbReference type="GO" id="GO:0008270">
    <property type="term" value="F:zinc ion binding"/>
    <property type="evidence" value="ECO:0007669"/>
    <property type="project" value="UniProtKB-KW"/>
</dbReference>
<evidence type="ECO:0000313" key="6">
    <source>
        <dbReference type="EMBL" id="PWA85513.1"/>
    </source>
</evidence>
<evidence type="ECO:0000313" key="7">
    <source>
        <dbReference type="Proteomes" id="UP000245207"/>
    </source>
</evidence>
<dbReference type="SMART" id="SM00356">
    <property type="entry name" value="ZnF_C3H1"/>
    <property type="match status" value="1"/>
</dbReference>
<dbReference type="InterPro" id="IPR036855">
    <property type="entry name" value="Znf_CCCH_sf"/>
</dbReference>
<keyword evidence="3 4" id="KW-0862">Zinc</keyword>
<evidence type="ECO:0000256" key="3">
    <source>
        <dbReference type="ARBA" id="ARBA00022833"/>
    </source>
</evidence>
<evidence type="ECO:0000256" key="1">
    <source>
        <dbReference type="ARBA" id="ARBA00022723"/>
    </source>
</evidence>
<keyword evidence="2 4" id="KW-0863">Zinc-finger</keyword>
<protein>
    <recommendedName>
        <fullName evidence="5">C3H1-type domain-containing protein</fullName>
    </recommendedName>
</protein>
<organism evidence="6 7">
    <name type="scientific">Artemisia annua</name>
    <name type="common">Sweet wormwood</name>
    <dbReference type="NCBI Taxonomy" id="35608"/>
    <lineage>
        <taxon>Eukaryota</taxon>
        <taxon>Viridiplantae</taxon>
        <taxon>Streptophyta</taxon>
        <taxon>Embryophyta</taxon>
        <taxon>Tracheophyta</taxon>
        <taxon>Spermatophyta</taxon>
        <taxon>Magnoliopsida</taxon>
        <taxon>eudicotyledons</taxon>
        <taxon>Gunneridae</taxon>
        <taxon>Pentapetalae</taxon>
        <taxon>asterids</taxon>
        <taxon>campanulids</taxon>
        <taxon>Asterales</taxon>
        <taxon>Asteraceae</taxon>
        <taxon>Asteroideae</taxon>
        <taxon>Anthemideae</taxon>
        <taxon>Artemisiinae</taxon>
        <taxon>Artemisia</taxon>
    </lineage>
</organism>
<feature type="zinc finger region" description="C3H1-type" evidence="4">
    <location>
        <begin position="110"/>
        <end position="137"/>
    </location>
</feature>
<dbReference type="AlphaFoldDB" id="A0A2U1PIC5"/>
<dbReference type="SUPFAM" id="SSF90229">
    <property type="entry name" value="CCCH zinc finger"/>
    <property type="match status" value="1"/>
</dbReference>
<dbReference type="PROSITE" id="PS50103">
    <property type="entry name" value="ZF_C3H1"/>
    <property type="match status" value="1"/>
</dbReference>
<keyword evidence="7" id="KW-1185">Reference proteome</keyword>
<dbReference type="InterPro" id="IPR000571">
    <property type="entry name" value="Znf_CCCH"/>
</dbReference>
<dbReference type="Proteomes" id="UP000245207">
    <property type="component" value="Unassembled WGS sequence"/>
</dbReference>
<reference evidence="6 7" key="1">
    <citation type="journal article" date="2018" name="Mol. Plant">
        <title>The genome of Artemisia annua provides insight into the evolution of Asteraceae family and artemisinin biosynthesis.</title>
        <authorList>
            <person name="Shen Q."/>
            <person name="Zhang L."/>
            <person name="Liao Z."/>
            <person name="Wang S."/>
            <person name="Yan T."/>
            <person name="Shi P."/>
            <person name="Liu M."/>
            <person name="Fu X."/>
            <person name="Pan Q."/>
            <person name="Wang Y."/>
            <person name="Lv Z."/>
            <person name="Lu X."/>
            <person name="Zhang F."/>
            <person name="Jiang W."/>
            <person name="Ma Y."/>
            <person name="Chen M."/>
            <person name="Hao X."/>
            <person name="Li L."/>
            <person name="Tang Y."/>
            <person name="Lv G."/>
            <person name="Zhou Y."/>
            <person name="Sun X."/>
            <person name="Brodelius P.E."/>
            <person name="Rose J.K.C."/>
            <person name="Tang K."/>
        </authorList>
    </citation>
    <scope>NUCLEOTIDE SEQUENCE [LARGE SCALE GENOMIC DNA]</scope>
    <source>
        <strain evidence="7">cv. Huhao1</strain>
        <tissue evidence="6">Leaf</tissue>
    </source>
</reference>
<evidence type="ECO:0000259" key="5">
    <source>
        <dbReference type="PROSITE" id="PS50103"/>
    </source>
</evidence>
<dbReference type="PANTHER" id="PTHR47481:SF41">
    <property type="entry name" value="COPIA-LIKE POLYPROTEIN_RETROTRANSPOSON"/>
    <property type="match status" value="1"/>
</dbReference>
<evidence type="ECO:0000256" key="2">
    <source>
        <dbReference type="ARBA" id="ARBA00022771"/>
    </source>
</evidence>
<dbReference type="Pfam" id="PF00642">
    <property type="entry name" value="zf-CCCH"/>
    <property type="match status" value="1"/>
</dbReference>
<evidence type="ECO:0000256" key="4">
    <source>
        <dbReference type="PROSITE-ProRule" id="PRU00723"/>
    </source>
</evidence>
<dbReference type="OrthoDB" id="1912561at2759"/>
<keyword evidence="1 4" id="KW-0479">Metal-binding</keyword>
<feature type="domain" description="C3H1-type" evidence="5">
    <location>
        <begin position="110"/>
        <end position="137"/>
    </location>
</feature>
<dbReference type="PANTHER" id="PTHR47481">
    <property type="match status" value="1"/>
</dbReference>
<name>A0A2U1PIC5_ARTAN</name>
<dbReference type="EMBL" id="PKPP01001111">
    <property type="protein sequence ID" value="PWA85513.1"/>
    <property type="molecule type" value="Genomic_DNA"/>
</dbReference>